<feature type="domain" description="HAMP" evidence="13">
    <location>
        <begin position="178"/>
        <end position="231"/>
    </location>
</feature>
<evidence type="ECO:0000256" key="5">
    <source>
        <dbReference type="ARBA" id="ARBA00022679"/>
    </source>
</evidence>
<dbReference type="SMART" id="SM00388">
    <property type="entry name" value="HisKA"/>
    <property type="match status" value="1"/>
</dbReference>
<dbReference type="InterPro" id="IPR036890">
    <property type="entry name" value="HATPase_C_sf"/>
</dbReference>
<keyword evidence="8 11" id="KW-1133">Transmembrane helix</keyword>
<dbReference type="CDD" id="cd06225">
    <property type="entry name" value="HAMP"/>
    <property type="match status" value="1"/>
</dbReference>
<comment type="subcellular location">
    <subcellularLocation>
        <location evidence="2">Membrane</location>
    </subcellularLocation>
</comment>
<dbReference type="PROSITE" id="PS50885">
    <property type="entry name" value="HAMP"/>
    <property type="match status" value="1"/>
</dbReference>
<dbReference type="PROSITE" id="PS50109">
    <property type="entry name" value="HIS_KIN"/>
    <property type="match status" value="1"/>
</dbReference>
<evidence type="ECO:0000256" key="8">
    <source>
        <dbReference type="ARBA" id="ARBA00022989"/>
    </source>
</evidence>
<keyword evidence="5" id="KW-0808">Transferase</keyword>
<dbReference type="Pfam" id="PF02518">
    <property type="entry name" value="HATPase_c"/>
    <property type="match status" value="1"/>
</dbReference>
<evidence type="ECO:0000256" key="10">
    <source>
        <dbReference type="ARBA" id="ARBA00023136"/>
    </source>
</evidence>
<evidence type="ECO:0000256" key="11">
    <source>
        <dbReference type="SAM" id="Phobius"/>
    </source>
</evidence>
<comment type="catalytic activity">
    <reaction evidence="1">
        <text>ATP + protein L-histidine = ADP + protein N-phospho-L-histidine.</text>
        <dbReference type="EC" id="2.7.13.3"/>
    </reaction>
</comment>
<evidence type="ECO:0000313" key="14">
    <source>
        <dbReference type="EMBL" id="MDI9862567.1"/>
    </source>
</evidence>
<name>A0ABT6YG42_9BACT</name>
<sequence>MKIRTKISLLFIFLSVIILFAFASLIYLSAKRDREVQFFTRLKKEAVTKANLFFDAQVSAKTLQRIYKNNRQTISEVEVAIYDSTFHLVYHDASELDFVKETKEMMHTVFSNGQVRLQKNNWDIIGIKYNYEGNKYLVTAAAFDQFGYNKLQTLFESTIAFFVLSMIMIYIIAYFFALHVLDPIREMTDKAKQISGTNLDLRLVTTPDKDELTELAETFNQMLNRLENSFDAQKSFVSNISHELRTPLAAIVAELEITSEKERTNTEYKLAIHNALNDARKMVRLSNSLLDFAKASYDPSEISFRLVRIDELILDACLLIQKSNPDYKIDIHFEEDFEDDEQISVNANEYLLKTAFVNLMENGCKFSPEKQMLVAIFFDKNGILVSFEDHGIGISEKDQERLFTPFFRGENKSHADGNGIGLSLTKRIVELHGGTIQVKSIKTQGTTFLVHLPYSH</sequence>
<evidence type="ECO:0000259" key="12">
    <source>
        <dbReference type="PROSITE" id="PS50109"/>
    </source>
</evidence>
<dbReference type="SMART" id="SM00387">
    <property type="entry name" value="HATPase_c"/>
    <property type="match status" value="1"/>
</dbReference>
<dbReference type="SUPFAM" id="SSF158472">
    <property type="entry name" value="HAMP domain-like"/>
    <property type="match status" value="1"/>
</dbReference>
<evidence type="ECO:0000256" key="9">
    <source>
        <dbReference type="ARBA" id="ARBA00023012"/>
    </source>
</evidence>
<dbReference type="InterPro" id="IPR005467">
    <property type="entry name" value="His_kinase_dom"/>
</dbReference>
<feature type="transmembrane region" description="Helical" evidence="11">
    <location>
        <begin position="159"/>
        <end position="181"/>
    </location>
</feature>
<keyword evidence="7 14" id="KW-0418">Kinase</keyword>
<keyword evidence="6 11" id="KW-0812">Transmembrane</keyword>
<proteinExistence type="predicted"/>
<dbReference type="EMBL" id="JASHIF010000033">
    <property type="protein sequence ID" value="MDI9862567.1"/>
    <property type="molecule type" value="Genomic_DNA"/>
</dbReference>
<dbReference type="SUPFAM" id="SSF55874">
    <property type="entry name" value="ATPase domain of HSP90 chaperone/DNA topoisomerase II/histidine kinase"/>
    <property type="match status" value="1"/>
</dbReference>
<feature type="transmembrane region" description="Helical" evidence="11">
    <location>
        <begin position="7"/>
        <end position="30"/>
    </location>
</feature>
<accession>A0ABT6YG42</accession>
<evidence type="ECO:0000256" key="6">
    <source>
        <dbReference type="ARBA" id="ARBA00022692"/>
    </source>
</evidence>
<organism evidence="14 15">
    <name type="scientific">Flectobacillus roseus</name>
    <dbReference type="NCBI Taxonomy" id="502259"/>
    <lineage>
        <taxon>Bacteria</taxon>
        <taxon>Pseudomonadati</taxon>
        <taxon>Bacteroidota</taxon>
        <taxon>Cytophagia</taxon>
        <taxon>Cytophagales</taxon>
        <taxon>Flectobacillaceae</taxon>
        <taxon>Flectobacillus</taxon>
    </lineage>
</organism>
<evidence type="ECO:0000259" key="13">
    <source>
        <dbReference type="PROSITE" id="PS50885"/>
    </source>
</evidence>
<reference evidence="14 15" key="1">
    <citation type="submission" date="2023-05" db="EMBL/GenBank/DDBJ databases">
        <title>Novel species of genus Flectobacillus isolated from stream in China.</title>
        <authorList>
            <person name="Lu H."/>
        </authorList>
    </citation>
    <scope>NUCLEOTIDE SEQUENCE [LARGE SCALE GENOMIC DNA]</scope>
    <source>
        <strain evidence="14 15">KCTC 42575</strain>
    </source>
</reference>
<dbReference type="SMART" id="SM00304">
    <property type="entry name" value="HAMP"/>
    <property type="match status" value="1"/>
</dbReference>
<gene>
    <name evidence="14" type="ORF">QM524_25300</name>
</gene>
<dbReference type="PANTHER" id="PTHR45436">
    <property type="entry name" value="SENSOR HISTIDINE KINASE YKOH"/>
    <property type="match status" value="1"/>
</dbReference>
<keyword evidence="10 11" id="KW-0472">Membrane</keyword>
<comment type="caution">
    <text evidence="14">The sequence shown here is derived from an EMBL/GenBank/DDBJ whole genome shotgun (WGS) entry which is preliminary data.</text>
</comment>
<dbReference type="Gene3D" id="1.10.287.130">
    <property type="match status" value="1"/>
</dbReference>
<keyword evidence="15" id="KW-1185">Reference proteome</keyword>
<feature type="domain" description="Histidine kinase" evidence="12">
    <location>
        <begin position="239"/>
        <end position="456"/>
    </location>
</feature>
<evidence type="ECO:0000256" key="2">
    <source>
        <dbReference type="ARBA" id="ARBA00004370"/>
    </source>
</evidence>
<dbReference type="Gene3D" id="6.10.340.10">
    <property type="match status" value="1"/>
</dbReference>
<dbReference type="Proteomes" id="UP001236507">
    <property type="component" value="Unassembled WGS sequence"/>
</dbReference>
<keyword evidence="4" id="KW-0597">Phosphoprotein</keyword>
<dbReference type="PANTHER" id="PTHR45436:SF5">
    <property type="entry name" value="SENSOR HISTIDINE KINASE TRCS"/>
    <property type="match status" value="1"/>
</dbReference>
<dbReference type="RefSeq" id="WP_283346803.1">
    <property type="nucleotide sequence ID" value="NZ_JASHIF010000033.1"/>
</dbReference>
<dbReference type="InterPro" id="IPR036097">
    <property type="entry name" value="HisK_dim/P_sf"/>
</dbReference>
<evidence type="ECO:0000256" key="7">
    <source>
        <dbReference type="ARBA" id="ARBA00022777"/>
    </source>
</evidence>
<protein>
    <recommendedName>
        <fullName evidence="3">histidine kinase</fullName>
        <ecNumber evidence="3">2.7.13.3</ecNumber>
    </recommendedName>
</protein>
<evidence type="ECO:0000256" key="3">
    <source>
        <dbReference type="ARBA" id="ARBA00012438"/>
    </source>
</evidence>
<dbReference type="SUPFAM" id="SSF47384">
    <property type="entry name" value="Homodimeric domain of signal transducing histidine kinase"/>
    <property type="match status" value="1"/>
</dbReference>
<dbReference type="PRINTS" id="PR00344">
    <property type="entry name" value="BCTRLSENSOR"/>
</dbReference>
<evidence type="ECO:0000256" key="1">
    <source>
        <dbReference type="ARBA" id="ARBA00000085"/>
    </source>
</evidence>
<dbReference type="InterPro" id="IPR003594">
    <property type="entry name" value="HATPase_dom"/>
</dbReference>
<dbReference type="GO" id="GO:0016301">
    <property type="term" value="F:kinase activity"/>
    <property type="evidence" value="ECO:0007669"/>
    <property type="project" value="UniProtKB-KW"/>
</dbReference>
<dbReference type="EC" id="2.7.13.3" evidence="3"/>
<dbReference type="InterPro" id="IPR003660">
    <property type="entry name" value="HAMP_dom"/>
</dbReference>
<dbReference type="InterPro" id="IPR050428">
    <property type="entry name" value="TCS_sensor_his_kinase"/>
</dbReference>
<evidence type="ECO:0000313" key="15">
    <source>
        <dbReference type="Proteomes" id="UP001236507"/>
    </source>
</evidence>
<dbReference type="Gene3D" id="3.30.565.10">
    <property type="entry name" value="Histidine kinase-like ATPase, C-terminal domain"/>
    <property type="match status" value="1"/>
</dbReference>
<dbReference type="Pfam" id="PF00512">
    <property type="entry name" value="HisKA"/>
    <property type="match status" value="1"/>
</dbReference>
<dbReference type="Pfam" id="PF00672">
    <property type="entry name" value="HAMP"/>
    <property type="match status" value="1"/>
</dbReference>
<evidence type="ECO:0000256" key="4">
    <source>
        <dbReference type="ARBA" id="ARBA00022553"/>
    </source>
</evidence>
<dbReference type="InterPro" id="IPR004358">
    <property type="entry name" value="Sig_transdc_His_kin-like_C"/>
</dbReference>
<keyword evidence="9" id="KW-0902">Two-component regulatory system</keyword>
<dbReference type="InterPro" id="IPR003661">
    <property type="entry name" value="HisK_dim/P_dom"/>
</dbReference>
<dbReference type="CDD" id="cd00082">
    <property type="entry name" value="HisKA"/>
    <property type="match status" value="1"/>
</dbReference>